<evidence type="ECO:0000256" key="1">
    <source>
        <dbReference type="ARBA" id="ARBA00004496"/>
    </source>
</evidence>
<dbReference type="SMART" id="SM00326">
    <property type="entry name" value="SH3"/>
    <property type="match status" value="1"/>
</dbReference>
<feature type="non-terminal residue" evidence="12">
    <location>
        <position position="1"/>
    </location>
</feature>
<dbReference type="InterPro" id="IPR047178">
    <property type="entry name" value="JIP1_scaffold"/>
</dbReference>
<feature type="region of interest" description="Disordered" evidence="8">
    <location>
        <begin position="191"/>
        <end position="261"/>
    </location>
</feature>
<comment type="caution">
    <text evidence="12">The sequence shown here is derived from an EMBL/GenBank/DDBJ whole genome shotgun (WGS) entry which is preliminary data.</text>
</comment>
<evidence type="ECO:0000256" key="8">
    <source>
        <dbReference type="SAM" id="MobiDB-lite"/>
    </source>
</evidence>
<evidence type="ECO:0000256" key="5">
    <source>
        <dbReference type="ARBA" id="ARBA00022553"/>
    </source>
</evidence>
<dbReference type="GO" id="GO:0005737">
    <property type="term" value="C:cytoplasm"/>
    <property type="evidence" value="ECO:0007669"/>
    <property type="project" value="UniProtKB-SubCell"/>
</dbReference>
<reference evidence="12" key="1">
    <citation type="submission" date="2023-06" db="EMBL/GenBank/DDBJ databases">
        <title>Male Hemibagrus guttatus genome.</title>
        <authorList>
            <person name="Bian C."/>
        </authorList>
    </citation>
    <scope>NUCLEOTIDE SEQUENCE</scope>
    <source>
        <strain evidence="12">Male_cb2023</strain>
        <tissue evidence="12">Muscle</tissue>
    </source>
</reference>
<evidence type="ECO:0008006" key="14">
    <source>
        <dbReference type="Google" id="ProtNLM"/>
    </source>
</evidence>
<dbReference type="PANTHER" id="PTHR47437">
    <property type="entry name" value="JNK-INTERACTING PROTEIN 1-LIKE PROTEIN"/>
    <property type="match status" value="1"/>
</dbReference>
<dbReference type="InterPro" id="IPR001452">
    <property type="entry name" value="SH3_domain"/>
</dbReference>
<evidence type="ECO:0000259" key="10">
    <source>
        <dbReference type="PROSITE" id="PS50002"/>
    </source>
</evidence>
<evidence type="ECO:0000256" key="7">
    <source>
        <dbReference type="SAM" id="Coils"/>
    </source>
</evidence>
<dbReference type="Pfam" id="PF00078">
    <property type="entry name" value="RVT_1"/>
    <property type="match status" value="1"/>
</dbReference>
<dbReference type="FunFam" id="2.30.29.30:FF:000108">
    <property type="entry name" value="C-Jun-amino-terminal kinase-interacting protein 1 isoform X2"/>
    <property type="match status" value="1"/>
</dbReference>
<dbReference type="Proteomes" id="UP001274896">
    <property type="component" value="Unassembled WGS sequence"/>
</dbReference>
<feature type="domain" description="PID" evidence="9">
    <location>
        <begin position="1102"/>
        <end position="1226"/>
    </location>
</feature>
<comment type="subcellular location">
    <subcellularLocation>
        <location evidence="1">Cytoplasm</location>
    </subcellularLocation>
</comment>
<keyword evidence="13" id="KW-1185">Reference proteome</keyword>
<dbReference type="InterPro" id="IPR035638">
    <property type="entry name" value="JIP1_SH3"/>
</dbReference>
<dbReference type="InterPro" id="IPR036691">
    <property type="entry name" value="Endo/exonu/phosph_ase_sf"/>
</dbReference>
<dbReference type="FunFam" id="2.30.30.40:FF:000032">
    <property type="entry name" value="Putative C-Jun-amino-terminal kinase-interacting protein 2"/>
    <property type="match status" value="1"/>
</dbReference>
<dbReference type="CDD" id="cd01650">
    <property type="entry name" value="RT_nLTR_like"/>
    <property type="match status" value="1"/>
</dbReference>
<dbReference type="AlphaFoldDB" id="A0AAE0V4K0"/>
<dbReference type="SUPFAM" id="SSF56672">
    <property type="entry name" value="DNA/RNA polymerases"/>
    <property type="match status" value="1"/>
</dbReference>
<dbReference type="PROSITE" id="PS50878">
    <property type="entry name" value="RT_POL"/>
    <property type="match status" value="1"/>
</dbReference>
<dbReference type="Gene3D" id="2.30.29.30">
    <property type="entry name" value="Pleckstrin-homology domain (PH domain)/Phosphotyrosine-binding domain (PTB)"/>
    <property type="match status" value="1"/>
</dbReference>
<accession>A0AAE0V4K0</accession>
<feature type="coiled-coil region" evidence="7">
    <location>
        <begin position="693"/>
        <end position="727"/>
    </location>
</feature>
<dbReference type="PROSITE" id="PS50002">
    <property type="entry name" value="SH3"/>
    <property type="match status" value="1"/>
</dbReference>
<feature type="domain" description="Reverse transcriptase" evidence="11">
    <location>
        <begin position="849"/>
        <end position="1111"/>
    </location>
</feature>
<evidence type="ECO:0000256" key="3">
    <source>
        <dbReference type="ARBA" id="ARBA00022443"/>
    </source>
</evidence>
<protein>
    <recommendedName>
        <fullName evidence="14">Mitogen-activated protein kinase 8 interacting protein 1a</fullName>
    </recommendedName>
</protein>
<evidence type="ECO:0000256" key="4">
    <source>
        <dbReference type="ARBA" id="ARBA00022490"/>
    </source>
</evidence>
<keyword evidence="5" id="KW-0597">Phosphoprotein</keyword>
<evidence type="ECO:0000313" key="12">
    <source>
        <dbReference type="EMBL" id="KAK3533884.1"/>
    </source>
</evidence>
<organism evidence="12 13">
    <name type="scientific">Hemibagrus guttatus</name>
    <dbReference type="NCBI Taxonomy" id="175788"/>
    <lineage>
        <taxon>Eukaryota</taxon>
        <taxon>Metazoa</taxon>
        <taxon>Chordata</taxon>
        <taxon>Craniata</taxon>
        <taxon>Vertebrata</taxon>
        <taxon>Euteleostomi</taxon>
        <taxon>Actinopterygii</taxon>
        <taxon>Neopterygii</taxon>
        <taxon>Teleostei</taxon>
        <taxon>Ostariophysi</taxon>
        <taxon>Siluriformes</taxon>
        <taxon>Bagridae</taxon>
        <taxon>Hemibagrus</taxon>
    </lineage>
</organism>
<dbReference type="GO" id="GO:0008432">
    <property type="term" value="F:JUN kinase binding"/>
    <property type="evidence" value="ECO:0007669"/>
    <property type="project" value="TreeGrafter"/>
</dbReference>
<dbReference type="InterPro" id="IPR006020">
    <property type="entry name" value="PTB/PI_dom"/>
</dbReference>
<keyword evidence="4" id="KW-0963">Cytoplasm</keyword>
<feature type="compositionally biased region" description="Basic and acidic residues" evidence="8">
    <location>
        <begin position="207"/>
        <end position="226"/>
    </location>
</feature>
<name>A0AAE0V4K0_9TELE</name>
<dbReference type="GO" id="GO:0046328">
    <property type="term" value="P:regulation of JNK cascade"/>
    <property type="evidence" value="ECO:0007669"/>
    <property type="project" value="InterPro"/>
</dbReference>
<dbReference type="InterPro" id="IPR043502">
    <property type="entry name" value="DNA/RNA_pol_sf"/>
</dbReference>
<feature type="compositionally biased region" description="Basic and acidic residues" evidence="8">
    <location>
        <begin position="349"/>
        <end position="359"/>
    </location>
</feature>
<keyword evidence="3 6" id="KW-0728">SH3 domain</keyword>
<dbReference type="Gene3D" id="2.30.30.40">
    <property type="entry name" value="SH3 Domains"/>
    <property type="match status" value="1"/>
</dbReference>
<dbReference type="SUPFAM" id="SSF50729">
    <property type="entry name" value="PH domain-like"/>
    <property type="match status" value="1"/>
</dbReference>
<evidence type="ECO:0000259" key="11">
    <source>
        <dbReference type="PROSITE" id="PS50878"/>
    </source>
</evidence>
<feature type="region of interest" description="Disordered" evidence="8">
    <location>
        <begin position="340"/>
        <end position="372"/>
    </location>
</feature>
<gene>
    <name evidence="12" type="ORF">QTP70_033005</name>
</gene>
<dbReference type="SMART" id="SM00462">
    <property type="entry name" value="PTB"/>
    <property type="match status" value="1"/>
</dbReference>
<feature type="region of interest" description="Disordered" evidence="8">
    <location>
        <begin position="136"/>
        <end position="168"/>
    </location>
</feature>
<dbReference type="CDD" id="cd01212">
    <property type="entry name" value="PTB_JIP"/>
    <property type="match status" value="1"/>
</dbReference>
<dbReference type="GO" id="GO:0005078">
    <property type="term" value="F:MAP-kinase scaffold activity"/>
    <property type="evidence" value="ECO:0007669"/>
    <property type="project" value="TreeGrafter"/>
</dbReference>
<comment type="similarity">
    <text evidence="2">Belongs to the JIP scaffold family.</text>
</comment>
<feature type="non-terminal residue" evidence="12">
    <location>
        <position position="1228"/>
    </location>
</feature>
<evidence type="ECO:0000313" key="13">
    <source>
        <dbReference type="Proteomes" id="UP001274896"/>
    </source>
</evidence>
<dbReference type="EMBL" id="JAUCMX010000010">
    <property type="protein sequence ID" value="KAK3533884.1"/>
    <property type="molecule type" value="Genomic_DNA"/>
</dbReference>
<dbReference type="PROSITE" id="PS01179">
    <property type="entry name" value="PID"/>
    <property type="match status" value="1"/>
</dbReference>
<keyword evidence="7" id="KW-0175">Coiled coil</keyword>
<feature type="domain" description="SH3" evidence="10">
    <location>
        <begin position="1003"/>
        <end position="1084"/>
    </location>
</feature>
<dbReference type="Gene3D" id="3.60.10.10">
    <property type="entry name" value="Endonuclease/exonuclease/phosphatase"/>
    <property type="match status" value="1"/>
</dbReference>
<dbReference type="Pfam" id="PF00640">
    <property type="entry name" value="PID"/>
    <property type="match status" value="1"/>
</dbReference>
<dbReference type="PANTHER" id="PTHR47437:SF3">
    <property type="entry name" value="C-JUN-AMINO-TERMINAL KINASE-INTERACTING PROTEIN 1"/>
    <property type="match status" value="1"/>
</dbReference>
<dbReference type="InterPro" id="IPR011993">
    <property type="entry name" value="PH-like_dom_sf"/>
</dbReference>
<dbReference type="GO" id="GO:0007254">
    <property type="term" value="P:JNK cascade"/>
    <property type="evidence" value="ECO:0007669"/>
    <property type="project" value="TreeGrafter"/>
</dbReference>
<dbReference type="InterPro" id="IPR000477">
    <property type="entry name" value="RT_dom"/>
</dbReference>
<evidence type="ECO:0000256" key="6">
    <source>
        <dbReference type="PROSITE-ProRule" id="PRU00192"/>
    </source>
</evidence>
<evidence type="ECO:0000256" key="2">
    <source>
        <dbReference type="ARBA" id="ARBA00009866"/>
    </source>
</evidence>
<dbReference type="CDD" id="cd11943">
    <property type="entry name" value="SH3_JIP1"/>
    <property type="match status" value="1"/>
</dbReference>
<sequence>SSCCFTLLHSMNDRAGDGGEGWMEDQWEKWLTHDISLDEFEDEDLSEITEITDERGLSLNCNGFDIKQRNDTRMWLFLKLLLKRLKSLFQHDSVPAQLHEDMGHVARPSSSVVRRAEPGTAARVCSEMLPLEMISGAEGTHSSDTSTRSKDTYTMDTYRPKRPTTLNLFPQVPRTQDTLNNNSFGKKYSWQEKVSHSTSPQKAGDLAPREHICLSDEDKIKTETKDCGTSTDTPTKRPAPPRQAAQSVAPPIKGSTCEQSRHRERIRYHADLCVEATEEIYLTPDRPGRMSVITDDEAPPPYHPPLHEKANEPIMEDEEEEPPPSYASCVAASASLDLRSRRLNSRGSSDLRRTGRKEEETEEEDKEETRISSNGLSYDSVKYTLVVDEDAQLELVSLKECFHSYSDDSDSATVYDNCVSSPYGEEFEDEEVDMDEVRGARGARMGGARREATACLSEDSTPEADIPFSRKFLNVFMNGRSRSSSSESFGLFSCVVNGEERDQSHRAVYRGDEEVMGKFGVKERNLEGQMVVDIAKRMDMGVVNTYFQKREEHRVTYKIGGSSTQVDYILCRRGNLKEISDCKVVVGESVARQHRMVVCRMTLMVCKKKRSKIEKKTKWWKLKKEECCEEFRQKLRQALGGQVVLPDDWETTAEVIRETGRKVLGVSSGRMKEDKETWWWNEEVQDSIQRKRLAKKKWDMDRTEENRQEYKELQHRVKREVSKAKQKAYDELYTRLDTREGEKDLYRLARQRDRDGKDVQQVRVIKDRDGRVLTSEESVQRRWKEYFEELMNEENEREKRVEGVNSVEQKVDKIRKDEVRKALKRMKSVKAVGPDDIPVEEFLTSLFNRVLESERMPEEWRRSVLVPIFKNKGDVQSCSNYRGIKLMSHTMKVWERVVEARLRKVVEICEQQYGFMPRKSTTDAIFALRILMEKYRDGQRELHCVFVDLEKAYDRVPREELWYCMRKSGVAEKYVRVVQDMYERSRTVVRCAVGQTEEFKVEVGLHQGLALSPFLFAIVMDQLSEEAFVPSDRFIPRHEDELELEVDDPVLVEVQAEDFWYEGYNMRTGARGVFPAYYAIEVTKETEPIKKAVRSADWIERYSLKFLGSVQVPYHKGSEVLCAAMQKVANNRRMTLHYNPPSSCILEINMKGVKLAVQDDYGVYDRTSQCSHFFQLKNISFCGYHPKNNKYFGFITKHPADQRFACHVFVSENSTKALAEAVGCVFKS</sequence>
<evidence type="ECO:0000259" key="9">
    <source>
        <dbReference type="PROSITE" id="PS01179"/>
    </source>
</evidence>
<proteinExistence type="inferred from homology"/>